<feature type="signal peptide" evidence="1">
    <location>
        <begin position="1"/>
        <end position="23"/>
    </location>
</feature>
<evidence type="ECO:0000313" key="3">
    <source>
        <dbReference type="Proteomes" id="UP000054396"/>
    </source>
</evidence>
<organism evidence="2 3">
    <name type="scientific">Pseudoponticoccus marisrubri</name>
    <dbReference type="NCBI Taxonomy" id="1685382"/>
    <lineage>
        <taxon>Bacteria</taxon>
        <taxon>Pseudomonadati</taxon>
        <taxon>Pseudomonadota</taxon>
        <taxon>Alphaproteobacteria</taxon>
        <taxon>Rhodobacterales</taxon>
        <taxon>Roseobacteraceae</taxon>
        <taxon>Pseudoponticoccus</taxon>
    </lineage>
</organism>
<accession>A0A0W7WGS8</accession>
<comment type="caution">
    <text evidence="2">The sequence shown here is derived from an EMBL/GenBank/DDBJ whole genome shotgun (WGS) entry which is preliminary data.</text>
</comment>
<evidence type="ECO:0000313" key="2">
    <source>
        <dbReference type="EMBL" id="KUF09678.1"/>
    </source>
</evidence>
<dbReference type="RefSeq" id="WP_058863242.1">
    <property type="nucleotide sequence ID" value="NZ_LPXO01000011.1"/>
</dbReference>
<proteinExistence type="predicted"/>
<keyword evidence="3" id="KW-1185">Reference proteome</keyword>
<protein>
    <recommendedName>
        <fullName evidence="4">Alkaline proteinase inhibitor/ Outer membrane lipoprotein Omp19 domain-containing protein</fullName>
    </recommendedName>
</protein>
<keyword evidence="1" id="KW-0732">Signal</keyword>
<reference evidence="2 3" key="1">
    <citation type="submission" date="2015-12" db="EMBL/GenBank/DDBJ databases">
        <authorList>
            <person name="Shamseldin A."/>
            <person name="Moawad H."/>
            <person name="Abd El-Rahim W.M."/>
            <person name="Sadowsky M.J."/>
        </authorList>
    </citation>
    <scope>NUCLEOTIDE SEQUENCE [LARGE SCALE GENOMIC DNA]</scope>
    <source>
        <strain evidence="2 3">SJ5A-1</strain>
    </source>
</reference>
<feature type="chain" id="PRO_5006936302" description="Alkaline proteinase inhibitor/ Outer membrane lipoprotein Omp19 domain-containing protein" evidence="1">
    <location>
        <begin position="24"/>
        <end position="150"/>
    </location>
</feature>
<sequence length="150" mass="16185">MTPNFRFAAAGLLPLCLCLPAAAQEQRKLDLSLDGTTTLADRVGDCGVTGSRFNAYYWDGEQWQYGGDVALEAPGTKGPSTMLTGQIGEWMLSYAFSQCAKPDEAEGLQNAALFGARDSGVFVSVYDNGQYLEYTDGQGGFQQLYLEPAQ</sequence>
<dbReference type="AlphaFoldDB" id="A0A0W7WGS8"/>
<evidence type="ECO:0008006" key="4">
    <source>
        <dbReference type="Google" id="ProtNLM"/>
    </source>
</evidence>
<dbReference type="EMBL" id="LPXO01000011">
    <property type="protein sequence ID" value="KUF09678.1"/>
    <property type="molecule type" value="Genomic_DNA"/>
</dbReference>
<gene>
    <name evidence="2" type="ORF">AVJ23_16115</name>
</gene>
<name>A0A0W7WGS8_9RHOB</name>
<dbReference type="STRING" id="1685382.AVJ23_16115"/>
<evidence type="ECO:0000256" key="1">
    <source>
        <dbReference type="SAM" id="SignalP"/>
    </source>
</evidence>
<dbReference type="Proteomes" id="UP000054396">
    <property type="component" value="Unassembled WGS sequence"/>
</dbReference>